<keyword evidence="2" id="KW-0813">Transport</keyword>
<dbReference type="InterPro" id="IPR036640">
    <property type="entry name" value="ABC1_TM_sf"/>
</dbReference>
<dbReference type="FunFam" id="3.40.50.300:FF:002145">
    <property type="entry name" value="ABC transporter (MsbA subfamily)"/>
    <property type="match status" value="1"/>
</dbReference>
<dbReference type="PANTHER" id="PTHR24223:SF353">
    <property type="entry name" value="ABC TRANSPORTER ATP-BINDING PROTEIN_PERMEASE VMR1-RELATED"/>
    <property type="match status" value="1"/>
</dbReference>
<dbReference type="InterPro" id="IPR027417">
    <property type="entry name" value="P-loop_NTPase"/>
</dbReference>
<name>A0AAD6Z9K8_9AGAR</name>
<evidence type="ECO:0000313" key="13">
    <source>
        <dbReference type="EMBL" id="KAJ7312954.1"/>
    </source>
</evidence>
<evidence type="ECO:0000256" key="7">
    <source>
        <dbReference type="ARBA" id="ARBA00022840"/>
    </source>
</evidence>
<keyword evidence="10" id="KW-0325">Glycoprotein</keyword>
<evidence type="ECO:0000256" key="10">
    <source>
        <dbReference type="ARBA" id="ARBA00023180"/>
    </source>
</evidence>
<dbReference type="SUPFAM" id="SSF52540">
    <property type="entry name" value="P-loop containing nucleoside triphosphate hydrolases"/>
    <property type="match status" value="1"/>
</dbReference>
<organism evidence="13 14">
    <name type="scientific">Mycena albidolilacea</name>
    <dbReference type="NCBI Taxonomy" id="1033008"/>
    <lineage>
        <taxon>Eukaryota</taxon>
        <taxon>Fungi</taxon>
        <taxon>Dikarya</taxon>
        <taxon>Basidiomycota</taxon>
        <taxon>Agaricomycotina</taxon>
        <taxon>Agaricomycetes</taxon>
        <taxon>Agaricomycetidae</taxon>
        <taxon>Agaricales</taxon>
        <taxon>Marasmiineae</taxon>
        <taxon>Mycenaceae</taxon>
        <taxon>Mycena</taxon>
    </lineage>
</organism>
<dbReference type="GO" id="GO:0016887">
    <property type="term" value="F:ATP hydrolysis activity"/>
    <property type="evidence" value="ECO:0007669"/>
    <property type="project" value="InterPro"/>
</dbReference>
<evidence type="ECO:0000256" key="5">
    <source>
        <dbReference type="ARBA" id="ARBA00022737"/>
    </source>
</evidence>
<gene>
    <name evidence="13" type="ORF">DFH08DRAFT_917963</name>
</gene>
<feature type="transmembrane region" description="Helical" evidence="11">
    <location>
        <begin position="7"/>
        <end position="30"/>
    </location>
</feature>
<feature type="transmembrane region" description="Helical" evidence="11">
    <location>
        <begin position="149"/>
        <end position="171"/>
    </location>
</feature>
<dbReference type="SMART" id="SM00382">
    <property type="entry name" value="AAA"/>
    <property type="match status" value="1"/>
</dbReference>
<dbReference type="Pfam" id="PF00005">
    <property type="entry name" value="ABC_tran"/>
    <property type="match status" value="1"/>
</dbReference>
<dbReference type="Gene3D" id="3.40.50.300">
    <property type="entry name" value="P-loop containing nucleotide triphosphate hydrolases"/>
    <property type="match status" value="1"/>
</dbReference>
<evidence type="ECO:0000256" key="2">
    <source>
        <dbReference type="ARBA" id="ARBA00022448"/>
    </source>
</evidence>
<keyword evidence="5" id="KW-0677">Repeat</keyword>
<feature type="transmembrane region" description="Helical" evidence="11">
    <location>
        <begin position="50"/>
        <end position="77"/>
    </location>
</feature>
<keyword evidence="7" id="KW-0067">ATP-binding</keyword>
<evidence type="ECO:0000313" key="14">
    <source>
        <dbReference type="Proteomes" id="UP001218218"/>
    </source>
</evidence>
<keyword evidence="3" id="KW-1003">Cell membrane</keyword>
<keyword evidence="9 11" id="KW-0472">Membrane</keyword>
<dbReference type="EMBL" id="JARIHO010000069">
    <property type="protein sequence ID" value="KAJ7312954.1"/>
    <property type="molecule type" value="Genomic_DNA"/>
</dbReference>
<accession>A0AAD6Z9K8</accession>
<keyword evidence="8 11" id="KW-1133">Transmembrane helix</keyword>
<feature type="domain" description="ABC transporter" evidence="12">
    <location>
        <begin position="231"/>
        <end position="457"/>
    </location>
</feature>
<evidence type="ECO:0000256" key="11">
    <source>
        <dbReference type="SAM" id="Phobius"/>
    </source>
</evidence>
<dbReference type="InterPro" id="IPR050173">
    <property type="entry name" value="ABC_transporter_C-like"/>
</dbReference>
<dbReference type="InterPro" id="IPR003439">
    <property type="entry name" value="ABC_transporter-like_ATP-bd"/>
</dbReference>
<keyword evidence="14" id="KW-1185">Reference proteome</keyword>
<comment type="caution">
    <text evidence="13">The sequence shown here is derived from an EMBL/GenBank/DDBJ whole genome shotgun (WGS) entry which is preliminary data.</text>
</comment>
<dbReference type="GO" id="GO:0000329">
    <property type="term" value="C:fungal-type vacuole membrane"/>
    <property type="evidence" value="ECO:0007669"/>
    <property type="project" value="TreeGrafter"/>
</dbReference>
<dbReference type="GO" id="GO:0005524">
    <property type="term" value="F:ATP binding"/>
    <property type="evidence" value="ECO:0007669"/>
    <property type="project" value="UniProtKB-KW"/>
</dbReference>
<dbReference type="PANTHER" id="PTHR24223">
    <property type="entry name" value="ATP-BINDING CASSETTE SUB-FAMILY C"/>
    <property type="match status" value="1"/>
</dbReference>
<keyword evidence="6" id="KW-0547">Nucleotide-binding</keyword>
<proteinExistence type="predicted"/>
<feature type="transmembrane region" description="Helical" evidence="11">
    <location>
        <begin position="89"/>
        <end position="113"/>
    </location>
</feature>
<dbReference type="InterPro" id="IPR003593">
    <property type="entry name" value="AAA+_ATPase"/>
</dbReference>
<dbReference type="PROSITE" id="PS50893">
    <property type="entry name" value="ABC_TRANSPORTER_2"/>
    <property type="match status" value="1"/>
</dbReference>
<dbReference type="GO" id="GO:0042626">
    <property type="term" value="F:ATPase-coupled transmembrane transporter activity"/>
    <property type="evidence" value="ECO:0007669"/>
    <property type="project" value="TreeGrafter"/>
</dbReference>
<dbReference type="Proteomes" id="UP001218218">
    <property type="component" value="Unassembled WGS sequence"/>
</dbReference>
<keyword evidence="4 11" id="KW-0812">Transmembrane</keyword>
<evidence type="ECO:0000259" key="12">
    <source>
        <dbReference type="PROSITE" id="PS50893"/>
    </source>
</evidence>
<evidence type="ECO:0000256" key="9">
    <source>
        <dbReference type="ARBA" id="ARBA00023136"/>
    </source>
</evidence>
<evidence type="ECO:0000256" key="3">
    <source>
        <dbReference type="ARBA" id="ARBA00022475"/>
    </source>
</evidence>
<evidence type="ECO:0000256" key="1">
    <source>
        <dbReference type="ARBA" id="ARBA00004651"/>
    </source>
</evidence>
<feature type="transmembrane region" description="Helical" evidence="11">
    <location>
        <begin position="178"/>
        <end position="199"/>
    </location>
</feature>
<evidence type="ECO:0000256" key="6">
    <source>
        <dbReference type="ARBA" id="ARBA00022741"/>
    </source>
</evidence>
<reference evidence="13" key="1">
    <citation type="submission" date="2023-03" db="EMBL/GenBank/DDBJ databases">
        <title>Massive genome expansion in bonnet fungi (Mycena s.s.) driven by repeated elements and novel gene families across ecological guilds.</title>
        <authorList>
            <consortium name="Lawrence Berkeley National Laboratory"/>
            <person name="Harder C.B."/>
            <person name="Miyauchi S."/>
            <person name="Viragh M."/>
            <person name="Kuo A."/>
            <person name="Thoen E."/>
            <person name="Andreopoulos B."/>
            <person name="Lu D."/>
            <person name="Skrede I."/>
            <person name="Drula E."/>
            <person name="Henrissat B."/>
            <person name="Morin E."/>
            <person name="Kohler A."/>
            <person name="Barry K."/>
            <person name="LaButti K."/>
            <person name="Morin E."/>
            <person name="Salamov A."/>
            <person name="Lipzen A."/>
            <person name="Mereny Z."/>
            <person name="Hegedus B."/>
            <person name="Baldrian P."/>
            <person name="Stursova M."/>
            <person name="Weitz H."/>
            <person name="Taylor A."/>
            <person name="Grigoriev I.V."/>
            <person name="Nagy L.G."/>
            <person name="Martin F."/>
            <person name="Kauserud H."/>
        </authorList>
    </citation>
    <scope>NUCLEOTIDE SEQUENCE</scope>
    <source>
        <strain evidence="13">CBHHK002</strain>
    </source>
</reference>
<dbReference type="SUPFAM" id="SSF90123">
    <property type="entry name" value="ABC transporter transmembrane region"/>
    <property type="match status" value="1"/>
</dbReference>
<sequence length="473" mass="51601">MKSAPLAVFPGLCGPHISVLLVIGATGSVIDGFIADDFGCTLKLGLSAVITFITITFVGGLPFLCATSVLGLVYYLLSKDYAHTLRDMRCLVSITTLPLYSIYDTAISGVVVIREFRGSTMFLRDLMRSVDMNSCACHWQFGMNCWFSGMVYVLSLAFGGTIVTLPGLVVLLSPTIDLSLAGLALAFASMVSFNVRAFVGLEQCLVAVEHVKETSDLDREPSEIIEPRPPANWPSRGKIPDPPHVFHGINFQALPGEKIGIVGRTGSGKSTLALSFFRFVEASKGQLFIDDIDIATLRLTDLCRNLTIIPQDPTLLSGTLRSTLDVVGEHQDAEIVSSFGHKHTWLINSPATYSPVSQGGDNFSAVIRNYREKQLLCMVRAILRHSKVLIIDEVNELIGGTIREIFSQSTVIAIAHRLRSIIDYDKVMVLEEGRIVEFDRPKTLLKNPASVFFAMCKATGSDEFATLQSMAGI</sequence>
<evidence type="ECO:0000256" key="8">
    <source>
        <dbReference type="ARBA" id="ARBA00022989"/>
    </source>
</evidence>
<keyword evidence="13" id="KW-0378">Hydrolase</keyword>
<protein>
    <submittedName>
        <fullName evidence="13">P-loop containing nucleoside triphosphate hydrolase protein</fullName>
    </submittedName>
</protein>
<dbReference type="AlphaFoldDB" id="A0AAD6Z9K8"/>
<dbReference type="Gene3D" id="1.20.1560.10">
    <property type="entry name" value="ABC transporter type 1, transmembrane domain"/>
    <property type="match status" value="1"/>
</dbReference>
<dbReference type="GO" id="GO:0005886">
    <property type="term" value="C:plasma membrane"/>
    <property type="evidence" value="ECO:0007669"/>
    <property type="project" value="UniProtKB-SubCell"/>
</dbReference>
<evidence type="ECO:0000256" key="4">
    <source>
        <dbReference type="ARBA" id="ARBA00022692"/>
    </source>
</evidence>
<comment type="subcellular location">
    <subcellularLocation>
        <location evidence="1">Cell membrane</location>
        <topology evidence="1">Multi-pass membrane protein</topology>
    </subcellularLocation>
</comment>